<dbReference type="InterPro" id="IPR013320">
    <property type="entry name" value="ConA-like_dom_sf"/>
</dbReference>
<keyword evidence="4" id="KW-1185">Reference proteome</keyword>
<feature type="compositionally biased region" description="Polar residues" evidence="1">
    <location>
        <begin position="123"/>
        <end position="132"/>
    </location>
</feature>
<dbReference type="InterPro" id="IPR000250">
    <property type="entry name" value="Peptidase_G1"/>
</dbReference>
<dbReference type="InterPro" id="IPR038656">
    <property type="entry name" value="Peptidase_G1_sf"/>
</dbReference>
<evidence type="ECO:0000313" key="3">
    <source>
        <dbReference type="EMBL" id="WAH37835.1"/>
    </source>
</evidence>
<feature type="region of interest" description="Disordered" evidence="1">
    <location>
        <begin position="101"/>
        <end position="132"/>
    </location>
</feature>
<dbReference type="Proteomes" id="UP001164803">
    <property type="component" value="Chromosome"/>
</dbReference>
<evidence type="ECO:0008006" key="5">
    <source>
        <dbReference type="Google" id="ProtNLM"/>
    </source>
</evidence>
<sequence>MKKRLLMFQAASVALCVGFGTYTVVNHVTSAQPSVQAPVQAPVQPSNTVNALANHFASWHSYDVPQSDAQIQEQLQQQIQQQEQQIQQEVERWQQQVNQLQQQAESGQQQQTNPQSQPDAQQGNQSTSSAVSLPANTQASGNWAGYIASPASRSDSYTSVTGSWTVPNITGSQDGVAAQWIGLGGVSSNDLLQMGTIEQFVNGQAVANVFWEKLPASAQNIMTVPIGSTINASISKATGSTWNITFTAHTPAGQTETKTILVTLNTSYARGIGTSAEWISEDPSDENNNLYPLADMGTVSYASTTVDGQPLNAAGNQIQPVALVDNGGNVLIAPSALGTDGTSFSTASVSAGTTLSGQAGQGSGRSGHHGRYHHLGGHSSGFTDFGSGYGFSRW</sequence>
<protein>
    <recommendedName>
        <fullName evidence="5">Peptidase A4 family protein</fullName>
    </recommendedName>
</protein>
<dbReference type="SUPFAM" id="SSF49899">
    <property type="entry name" value="Concanavalin A-like lectins/glucanases"/>
    <property type="match status" value="1"/>
</dbReference>
<name>A0ABY6Z750_9BACL</name>
<reference evidence="3" key="1">
    <citation type="submission" date="2022-08" db="EMBL/GenBank/DDBJ databases">
        <title>Alicyclobacillus dauci DSM2870, complete genome.</title>
        <authorList>
            <person name="Wang Q."/>
            <person name="Cai R."/>
            <person name="Wang Z."/>
        </authorList>
    </citation>
    <scope>NUCLEOTIDE SEQUENCE</scope>
    <source>
        <strain evidence="3">DSM 28700</strain>
    </source>
</reference>
<feature type="signal peptide" evidence="2">
    <location>
        <begin position="1"/>
        <end position="19"/>
    </location>
</feature>
<accession>A0ABY6Z750</accession>
<dbReference type="Pfam" id="PF01828">
    <property type="entry name" value="Peptidase_A4"/>
    <property type="match status" value="1"/>
</dbReference>
<feature type="region of interest" description="Disordered" evidence="1">
    <location>
        <begin position="355"/>
        <end position="377"/>
    </location>
</feature>
<organism evidence="3 4">
    <name type="scientific">Alicyclobacillus dauci</name>
    <dbReference type="NCBI Taxonomy" id="1475485"/>
    <lineage>
        <taxon>Bacteria</taxon>
        <taxon>Bacillati</taxon>
        <taxon>Bacillota</taxon>
        <taxon>Bacilli</taxon>
        <taxon>Bacillales</taxon>
        <taxon>Alicyclobacillaceae</taxon>
        <taxon>Alicyclobacillus</taxon>
    </lineage>
</organism>
<evidence type="ECO:0000256" key="1">
    <source>
        <dbReference type="SAM" id="MobiDB-lite"/>
    </source>
</evidence>
<proteinExistence type="predicted"/>
<dbReference type="RefSeq" id="WP_268045362.1">
    <property type="nucleotide sequence ID" value="NZ_CP104064.1"/>
</dbReference>
<feature type="chain" id="PRO_5047037419" description="Peptidase A4 family protein" evidence="2">
    <location>
        <begin position="20"/>
        <end position="394"/>
    </location>
</feature>
<dbReference type="CDD" id="cd13426">
    <property type="entry name" value="Peptidase_G1"/>
    <property type="match status" value="1"/>
</dbReference>
<feature type="compositionally biased region" description="Basic residues" evidence="1">
    <location>
        <begin position="366"/>
        <end position="376"/>
    </location>
</feature>
<keyword evidence="2" id="KW-0732">Signal</keyword>
<evidence type="ECO:0000313" key="4">
    <source>
        <dbReference type="Proteomes" id="UP001164803"/>
    </source>
</evidence>
<feature type="compositionally biased region" description="Low complexity" evidence="1">
    <location>
        <begin position="101"/>
        <end position="122"/>
    </location>
</feature>
<evidence type="ECO:0000256" key="2">
    <source>
        <dbReference type="SAM" id="SignalP"/>
    </source>
</evidence>
<dbReference type="Gene3D" id="2.60.120.700">
    <property type="entry name" value="Peptidase G1"/>
    <property type="match status" value="1"/>
</dbReference>
<gene>
    <name evidence="3" type="ORF">NZD86_04835</name>
</gene>
<dbReference type="EMBL" id="CP104064">
    <property type="protein sequence ID" value="WAH37835.1"/>
    <property type="molecule type" value="Genomic_DNA"/>
</dbReference>